<keyword evidence="5 10" id="KW-0347">Helicase</keyword>
<keyword evidence="2" id="KW-0690">Ribosome biogenesis</keyword>
<keyword evidence="4 10" id="KW-0378">Hydrolase</keyword>
<dbReference type="InterPro" id="IPR000629">
    <property type="entry name" value="RNA-helicase_DEAD-box_CS"/>
</dbReference>
<dbReference type="OrthoDB" id="10261904at2759"/>
<dbReference type="Gene3D" id="3.40.50.300">
    <property type="entry name" value="P-loop containing nucleotide triphosphate hydrolases"/>
    <property type="match status" value="2"/>
</dbReference>
<dbReference type="CDD" id="cd17955">
    <property type="entry name" value="DEADc_DDX49"/>
    <property type="match status" value="1"/>
</dbReference>
<evidence type="ECO:0000259" key="14">
    <source>
        <dbReference type="PROSITE" id="PS51195"/>
    </source>
</evidence>
<evidence type="ECO:0000256" key="10">
    <source>
        <dbReference type="RuleBase" id="RU000492"/>
    </source>
</evidence>
<name>B6JZZ3_SCHJY</name>
<evidence type="ECO:0000256" key="6">
    <source>
        <dbReference type="ARBA" id="ARBA00022840"/>
    </source>
</evidence>
<dbReference type="PROSITE" id="PS00039">
    <property type="entry name" value="DEAD_ATP_HELICASE"/>
    <property type="match status" value="1"/>
</dbReference>
<gene>
    <name evidence="16" type="primary">dbp8</name>
    <name evidence="15" type="ORF">SJAG_01182</name>
</gene>
<dbReference type="JaponicusDB" id="SJAG_01182">
    <property type="gene designation" value="dbp8"/>
</dbReference>
<keyword evidence="8" id="KW-0539">Nucleus</keyword>
<dbReference type="STRING" id="402676.B6JZZ3"/>
<feature type="domain" description="Helicase C-terminal" evidence="13">
    <location>
        <begin position="246"/>
        <end position="394"/>
    </location>
</feature>
<evidence type="ECO:0000313" key="16">
    <source>
        <dbReference type="JaponicusDB" id="SJAG_01182"/>
    </source>
</evidence>
<dbReference type="GO" id="GO:0000480">
    <property type="term" value="P:endonucleolytic cleavage in 5'-ETS of tricistronic rRNA transcript (SSU-rRNA, 5.8S rRNA, LSU-rRNA)"/>
    <property type="evidence" value="ECO:0007669"/>
    <property type="project" value="EnsemblFungi"/>
</dbReference>
<dbReference type="AlphaFoldDB" id="B6JZZ3"/>
<evidence type="ECO:0000256" key="5">
    <source>
        <dbReference type="ARBA" id="ARBA00022806"/>
    </source>
</evidence>
<dbReference type="GO" id="GO:0005524">
    <property type="term" value="F:ATP binding"/>
    <property type="evidence" value="ECO:0007669"/>
    <property type="project" value="UniProtKB-KW"/>
</dbReference>
<dbReference type="GO" id="GO:0000472">
    <property type="term" value="P:endonucleolytic cleavage to generate mature 5'-end of SSU-rRNA from (SSU-rRNA, 5.8S rRNA, LSU-rRNA)"/>
    <property type="evidence" value="ECO:0007669"/>
    <property type="project" value="EnsemblFungi"/>
</dbReference>
<feature type="region of interest" description="Disordered" evidence="11">
    <location>
        <begin position="421"/>
        <end position="456"/>
    </location>
</feature>
<evidence type="ECO:0000256" key="7">
    <source>
        <dbReference type="ARBA" id="ARBA00022884"/>
    </source>
</evidence>
<evidence type="ECO:0000313" key="17">
    <source>
        <dbReference type="Proteomes" id="UP000001744"/>
    </source>
</evidence>
<keyword evidence="3 10" id="KW-0547">Nucleotide-binding</keyword>
<evidence type="ECO:0000259" key="12">
    <source>
        <dbReference type="PROSITE" id="PS51192"/>
    </source>
</evidence>
<dbReference type="PROSITE" id="PS51192">
    <property type="entry name" value="HELICASE_ATP_BIND_1"/>
    <property type="match status" value="1"/>
</dbReference>
<dbReference type="Pfam" id="PF00271">
    <property type="entry name" value="Helicase_C"/>
    <property type="match status" value="1"/>
</dbReference>
<dbReference type="PANTHER" id="PTHR47959:SF24">
    <property type="entry name" value="ATP-DEPENDENT RNA HELICASE"/>
    <property type="match status" value="1"/>
</dbReference>
<dbReference type="Pfam" id="PF00270">
    <property type="entry name" value="DEAD"/>
    <property type="match status" value="1"/>
</dbReference>
<dbReference type="RefSeq" id="XP_002172436.1">
    <property type="nucleotide sequence ID" value="XM_002172400.2"/>
</dbReference>
<evidence type="ECO:0000256" key="1">
    <source>
        <dbReference type="ARBA" id="ARBA00004123"/>
    </source>
</evidence>
<dbReference type="PANTHER" id="PTHR47959">
    <property type="entry name" value="ATP-DEPENDENT RNA HELICASE RHLE-RELATED"/>
    <property type="match status" value="1"/>
</dbReference>
<evidence type="ECO:0000256" key="9">
    <source>
        <dbReference type="PROSITE-ProRule" id="PRU00552"/>
    </source>
</evidence>
<dbReference type="SMART" id="SM00487">
    <property type="entry name" value="DEXDc"/>
    <property type="match status" value="1"/>
</dbReference>
<dbReference type="GeneID" id="7047440"/>
<dbReference type="InterPro" id="IPR050079">
    <property type="entry name" value="DEAD_box_RNA_helicase"/>
</dbReference>
<organism evidence="15 17">
    <name type="scientific">Schizosaccharomyces japonicus (strain yFS275 / FY16936)</name>
    <name type="common">Fission yeast</name>
    <dbReference type="NCBI Taxonomy" id="402676"/>
    <lineage>
        <taxon>Eukaryota</taxon>
        <taxon>Fungi</taxon>
        <taxon>Dikarya</taxon>
        <taxon>Ascomycota</taxon>
        <taxon>Taphrinomycotina</taxon>
        <taxon>Schizosaccharomycetes</taxon>
        <taxon>Schizosaccharomycetales</taxon>
        <taxon>Schizosaccharomycetaceae</taxon>
        <taxon>Schizosaccharomyces</taxon>
    </lineage>
</organism>
<evidence type="ECO:0000256" key="11">
    <source>
        <dbReference type="SAM" id="MobiDB-lite"/>
    </source>
</evidence>
<evidence type="ECO:0000256" key="8">
    <source>
        <dbReference type="ARBA" id="ARBA00023242"/>
    </source>
</evidence>
<evidence type="ECO:0000259" key="13">
    <source>
        <dbReference type="PROSITE" id="PS51194"/>
    </source>
</evidence>
<evidence type="ECO:0000256" key="4">
    <source>
        <dbReference type="ARBA" id="ARBA00022801"/>
    </source>
</evidence>
<sequence>MTNERKETFGSLGISPWLVETLQAVAIQEPTPIQKGVIKKVLEGADCIGGAKTGSGKTIAFALPILEKWARDPFGTFAVILTPTRELAIQIDEQFAALGAPMNLKHILVVGGMDMVAQAIALSKRPHIVVATPGRLADLIRSNGEETYASLHRTQFVVFDEADRLLSPTFADDLDDCLEVLPPPEKRQTLLFTATMTDAIRALKDREPHPGKPPLWLYEVDTEGVSIPESLEQHYLLVASHVRDAYLVQLLSSPENEDKSVIVFANRTYTVELLYRMLRLLDFRVTCLHSEMAQRERVNSLGRFRAEAARVLIATDVASRGLDIPSVKMVVNYDIPRDPDDYVHRVGRAARVGRFGESVSFVTEHDVDLIHAIEDRVGKQMTAYESFSENKMLEKLKQINEAKRKVSLELVDEDFGSRRKKLKEKRMMMASKVQTTRKHSARHSKKKASVKTKKSL</sequence>
<keyword evidence="7" id="KW-0694">RNA-binding</keyword>
<dbReference type="HOGENOM" id="CLU_003041_1_1_1"/>
<accession>B6JZZ3</accession>
<dbReference type="PROSITE" id="PS51195">
    <property type="entry name" value="Q_MOTIF"/>
    <property type="match status" value="1"/>
</dbReference>
<comment type="subcellular location">
    <subcellularLocation>
        <location evidence="1">Nucleus</location>
    </subcellularLocation>
</comment>
<keyword evidence="6 10" id="KW-0067">ATP-binding</keyword>
<dbReference type="GO" id="GO:0003724">
    <property type="term" value="F:RNA helicase activity"/>
    <property type="evidence" value="ECO:0000318"/>
    <property type="project" value="GO_Central"/>
</dbReference>
<dbReference type="CDD" id="cd18787">
    <property type="entry name" value="SF2_C_DEAD"/>
    <property type="match status" value="1"/>
</dbReference>
<feature type="domain" description="DEAD-box RNA helicase Q" evidence="14">
    <location>
        <begin position="7"/>
        <end position="35"/>
    </location>
</feature>
<dbReference type="GO" id="GO:0000447">
    <property type="term" value="P:endonucleolytic cleavage in ITS1 to separate SSU-rRNA from 5.8S rRNA and LSU-rRNA from tricistronic rRNA transcript (SSU-rRNA, 5.8S rRNA, LSU-rRNA)"/>
    <property type="evidence" value="ECO:0007669"/>
    <property type="project" value="EnsemblFungi"/>
</dbReference>
<evidence type="ECO:0000256" key="3">
    <source>
        <dbReference type="ARBA" id="ARBA00022741"/>
    </source>
</evidence>
<dbReference type="InterPro" id="IPR014014">
    <property type="entry name" value="RNA_helicase_DEAD_Q_motif"/>
</dbReference>
<dbReference type="InterPro" id="IPR011545">
    <property type="entry name" value="DEAD/DEAH_box_helicase_dom"/>
</dbReference>
<dbReference type="EMBL" id="KE651168">
    <property type="protein sequence ID" value="EEB06143.1"/>
    <property type="molecule type" value="Genomic_DNA"/>
</dbReference>
<reference evidence="15 17" key="1">
    <citation type="journal article" date="2011" name="Science">
        <title>Comparative functional genomics of the fission yeasts.</title>
        <authorList>
            <person name="Rhind N."/>
            <person name="Chen Z."/>
            <person name="Yassour M."/>
            <person name="Thompson D.A."/>
            <person name="Haas B.J."/>
            <person name="Habib N."/>
            <person name="Wapinski I."/>
            <person name="Roy S."/>
            <person name="Lin M.F."/>
            <person name="Heiman D.I."/>
            <person name="Young S.K."/>
            <person name="Furuya K."/>
            <person name="Guo Y."/>
            <person name="Pidoux A."/>
            <person name="Chen H.M."/>
            <person name="Robbertse B."/>
            <person name="Goldberg J.M."/>
            <person name="Aoki K."/>
            <person name="Bayne E.H."/>
            <person name="Berlin A.M."/>
            <person name="Desjardins C.A."/>
            <person name="Dobbs E."/>
            <person name="Dukaj L."/>
            <person name="Fan L."/>
            <person name="FitzGerald M.G."/>
            <person name="French C."/>
            <person name="Gujja S."/>
            <person name="Hansen K."/>
            <person name="Keifenheim D."/>
            <person name="Levin J.Z."/>
            <person name="Mosher R.A."/>
            <person name="Mueller C.A."/>
            <person name="Pfiffner J."/>
            <person name="Priest M."/>
            <person name="Russ C."/>
            <person name="Smialowska A."/>
            <person name="Swoboda P."/>
            <person name="Sykes S.M."/>
            <person name="Vaughn M."/>
            <person name="Vengrova S."/>
            <person name="Yoder R."/>
            <person name="Zeng Q."/>
            <person name="Allshire R."/>
            <person name="Baulcombe D."/>
            <person name="Birren B.W."/>
            <person name="Brown W."/>
            <person name="Ekwall K."/>
            <person name="Kellis M."/>
            <person name="Leatherwood J."/>
            <person name="Levin H."/>
            <person name="Margalit H."/>
            <person name="Martienssen R."/>
            <person name="Nieduszynski C.A."/>
            <person name="Spatafora J.W."/>
            <person name="Friedman N."/>
            <person name="Dalgaard J.Z."/>
            <person name="Baumann P."/>
            <person name="Niki H."/>
            <person name="Regev A."/>
            <person name="Nusbaum C."/>
        </authorList>
    </citation>
    <scope>NUCLEOTIDE SEQUENCE [LARGE SCALE GENOMIC DNA]</scope>
    <source>
        <strain evidence="17">yFS275 / FY16936</strain>
    </source>
</reference>
<dbReference type="eggNOG" id="KOG0340">
    <property type="taxonomic scope" value="Eukaryota"/>
</dbReference>
<dbReference type="InterPro" id="IPR014001">
    <property type="entry name" value="Helicase_ATP-bd"/>
</dbReference>
<feature type="short sequence motif" description="Q motif" evidence="9">
    <location>
        <begin position="7"/>
        <end position="35"/>
    </location>
</feature>
<proteinExistence type="inferred from homology"/>
<dbReference type="SMART" id="SM00490">
    <property type="entry name" value="HELICc"/>
    <property type="match status" value="1"/>
</dbReference>
<dbReference type="InterPro" id="IPR027417">
    <property type="entry name" value="P-loop_NTPase"/>
</dbReference>
<dbReference type="GO" id="GO:0016887">
    <property type="term" value="F:ATP hydrolysis activity"/>
    <property type="evidence" value="ECO:0007669"/>
    <property type="project" value="EnsemblFungi"/>
</dbReference>
<feature type="domain" description="Helicase ATP-binding" evidence="12">
    <location>
        <begin position="38"/>
        <end position="214"/>
    </location>
</feature>
<evidence type="ECO:0000256" key="2">
    <source>
        <dbReference type="ARBA" id="ARBA00022517"/>
    </source>
</evidence>
<dbReference type="GO" id="GO:0005829">
    <property type="term" value="C:cytosol"/>
    <property type="evidence" value="ECO:0000318"/>
    <property type="project" value="GO_Central"/>
</dbReference>
<protein>
    <submittedName>
        <fullName evidence="15">ATP-dependent RNA helicase Dbp8</fullName>
    </submittedName>
</protein>
<dbReference type="GO" id="GO:0032040">
    <property type="term" value="C:small-subunit processome"/>
    <property type="evidence" value="ECO:0007669"/>
    <property type="project" value="EnsemblFungi"/>
</dbReference>
<dbReference type="Proteomes" id="UP000001744">
    <property type="component" value="Unassembled WGS sequence"/>
</dbReference>
<dbReference type="VEuPathDB" id="FungiDB:SJAG_01182"/>
<dbReference type="SUPFAM" id="SSF52540">
    <property type="entry name" value="P-loop containing nucleoside triphosphate hydrolases"/>
    <property type="match status" value="1"/>
</dbReference>
<comment type="similarity">
    <text evidence="10">Belongs to the DEAD box helicase family.</text>
</comment>
<dbReference type="GO" id="GO:0003723">
    <property type="term" value="F:RNA binding"/>
    <property type="evidence" value="ECO:0007669"/>
    <property type="project" value="UniProtKB-KW"/>
</dbReference>
<evidence type="ECO:0000313" key="15">
    <source>
        <dbReference type="EMBL" id="EEB06143.1"/>
    </source>
</evidence>
<dbReference type="PROSITE" id="PS51194">
    <property type="entry name" value="HELICASE_CTER"/>
    <property type="match status" value="1"/>
</dbReference>
<dbReference type="InterPro" id="IPR001650">
    <property type="entry name" value="Helicase_C-like"/>
</dbReference>
<feature type="compositionally biased region" description="Basic residues" evidence="11">
    <location>
        <begin position="435"/>
        <end position="456"/>
    </location>
</feature>
<keyword evidence="17" id="KW-1185">Reference proteome</keyword>
<dbReference type="OMA" id="IMIFTDT"/>